<sequence>MNHASSSGTTSAPLRMISRRAPLVGAAVQRLIVHSVSAGTEVPR</sequence>
<accession>A0A286RHI9</accession>
<evidence type="ECO:0000313" key="1">
    <source>
        <dbReference type="EMBL" id="ASV75444.1"/>
    </source>
</evidence>
<dbReference type="AlphaFoldDB" id="A0A286RHI9"/>
<reference evidence="1 2" key="1">
    <citation type="journal article" name="Front. Microbiol.">
        <title>Sugar Metabolism of the First Thermophilic Planctomycete Thermogutta terrifontis: Comparative Genomic and Transcriptomic Approaches.</title>
        <authorList>
            <person name="Elcheninov A.G."/>
            <person name="Menzel P."/>
            <person name="Gudbergsdottir S.R."/>
            <person name="Slesarev A.I."/>
            <person name="Kadnikov V.V."/>
            <person name="Krogh A."/>
            <person name="Bonch-Osmolovskaya E.A."/>
            <person name="Peng X."/>
            <person name="Kublanov I.V."/>
        </authorList>
    </citation>
    <scope>NUCLEOTIDE SEQUENCE [LARGE SCALE GENOMIC DNA]</scope>
    <source>
        <strain evidence="1 2">R1</strain>
    </source>
</reference>
<dbReference type="EMBL" id="CP018477">
    <property type="protein sequence ID" value="ASV75444.1"/>
    <property type="molecule type" value="Genomic_DNA"/>
</dbReference>
<keyword evidence="2" id="KW-1185">Reference proteome</keyword>
<dbReference type="KEGG" id="ttf:THTE_2842"/>
<organism evidence="1 2">
    <name type="scientific">Thermogutta terrifontis</name>
    <dbReference type="NCBI Taxonomy" id="1331910"/>
    <lineage>
        <taxon>Bacteria</taxon>
        <taxon>Pseudomonadati</taxon>
        <taxon>Planctomycetota</taxon>
        <taxon>Planctomycetia</taxon>
        <taxon>Pirellulales</taxon>
        <taxon>Thermoguttaceae</taxon>
        <taxon>Thermogutta</taxon>
    </lineage>
</organism>
<proteinExistence type="predicted"/>
<gene>
    <name evidence="1" type="ORF">THTE_2842</name>
</gene>
<dbReference type="Proteomes" id="UP000215086">
    <property type="component" value="Chromosome"/>
</dbReference>
<evidence type="ECO:0000313" key="2">
    <source>
        <dbReference type="Proteomes" id="UP000215086"/>
    </source>
</evidence>
<name>A0A286RHI9_9BACT</name>
<protein>
    <submittedName>
        <fullName evidence="1">Uncharacterized protein</fullName>
    </submittedName>
</protein>